<dbReference type="EMBL" id="AZBU02000013">
    <property type="protein sequence ID" value="TKR58623.1"/>
    <property type="molecule type" value="Genomic_DNA"/>
</dbReference>
<dbReference type="OrthoDB" id="5861475at2759"/>
<sequence>MQNLRLKVVGSESPNCDVVTGQCLCRNHVEGRQCDRCVENRYDLYQGCLPCDDCYKLVQDRVNENRVIVKEMKSTLQEIIDNPAPVNDTEFDSKFDKIEVQVAKLVENVKEKLSGDDSKLVEKINEKKNSLTEALNSLKNVDDIALKINTVADKTREVLLRWNNVKARAKSDLDGALRHLQTNGQEALEKAELASKQFGEQSAKMTEIARTARQMAETHMNRSLEIQKLAEKTLNASRLAHEAANEAIYGGQETSKEISRLKDDLKATEDLLNNTRQLAADQKKRAEEINQKAAEAMSAADSMKLPNFNLETIREEAKRIQDEAAETVKNVEDIISQNKERFDEAERTIAEARYQLQRAREQQSGADNLLADVDSSRGRAQEAVDRAEKILKEAKEIVKSLQNFNQNNDESKEAALKELEKVDDIRKTIQDAKDKNQAASDAMGDAEKDTKVAFEQAVEARKKSEELKEKSAEFKKQVEQTIENLEKTKKEIDGLEEPITDTSKTLDNYKENSSKDMEKATDSVNTAAKAKKLALEANNTVTSSEDKLKHIIAQLNSLDEIDESELDELEKFLDSTDELVKGADLQGQSDKLVSEARDSERQLKQLKSLIAQTAAEVKNLEAVRDALPMQCFTQVNLEAEGQK</sequence>
<feature type="coiled-coil region" evidence="2">
    <location>
        <begin position="589"/>
        <end position="623"/>
    </location>
</feature>
<evidence type="ECO:0000256" key="1">
    <source>
        <dbReference type="PROSITE-ProRule" id="PRU00460"/>
    </source>
</evidence>
<dbReference type="InterPro" id="IPR002049">
    <property type="entry name" value="LE_dom"/>
</dbReference>
<organism evidence="4 5">
    <name type="scientific">Steinernema carpocapsae</name>
    <name type="common">Entomopathogenic nematode</name>
    <dbReference type="NCBI Taxonomy" id="34508"/>
    <lineage>
        <taxon>Eukaryota</taxon>
        <taxon>Metazoa</taxon>
        <taxon>Ecdysozoa</taxon>
        <taxon>Nematoda</taxon>
        <taxon>Chromadorea</taxon>
        <taxon>Rhabditida</taxon>
        <taxon>Tylenchina</taxon>
        <taxon>Panagrolaimomorpha</taxon>
        <taxon>Strongyloidoidea</taxon>
        <taxon>Steinernematidae</taxon>
        <taxon>Steinernema</taxon>
    </lineage>
</organism>
<feature type="disulfide bond" evidence="1">
    <location>
        <begin position="25"/>
        <end position="34"/>
    </location>
</feature>
<evidence type="ECO:0000313" key="4">
    <source>
        <dbReference type="EMBL" id="TKR58623.1"/>
    </source>
</evidence>
<evidence type="ECO:0000259" key="3">
    <source>
        <dbReference type="PROSITE" id="PS50027"/>
    </source>
</evidence>
<feature type="domain" description="Laminin EGF-like" evidence="3">
    <location>
        <begin position="1"/>
        <end position="50"/>
    </location>
</feature>
<dbReference type="PROSITE" id="PS50027">
    <property type="entry name" value="EGF_LAM_2"/>
    <property type="match status" value="1"/>
</dbReference>
<feature type="coiled-coil region" evidence="2">
    <location>
        <begin position="258"/>
        <end position="495"/>
    </location>
</feature>
<protein>
    <recommendedName>
        <fullName evidence="3">Laminin EGF-like domain-containing protein</fullName>
    </recommendedName>
</protein>
<comment type="caution">
    <text evidence="4">The sequence shown here is derived from an EMBL/GenBank/DDBJ whole genome shotgun (WGS) entry which is preliminary data.</text>
</comment>
<evidence type="ECO:0000256" key="2">
    <source>
        <dbReference type="SAM" id="Coils"/>
    </source>
</evidence>
<keyword evidence="2" id="KW-0175">Coiled coil</keyword>
<dbReference type="AlphaFoldDB" id="A0A4U5LRK1"/>
<name>A0A4U5LRK1_STECR</name>
<dbReference type="CDD" id="cd00055">
    <property type="entry name" value="EGF_Lam"/>
    <property type="match status" value="1"/>
</dbReference>
<keyword evidence="1" id="KW-1015">Disulfide bond</keyword>
<comment type="caution">
    <text evidence="1">Lacks conserved residue(s) required for the propagation of feature annotation.</text>
</comment>
<dbReference type="Pfam" id="PF00053">
    <property type="entry name" value="EGF_laminin"/>
    <property type="match status" value="1"/>
</dbReference>
<proteinExistence type="predicted"/>
<dbReference type="Proteomes" id="UP000298663">
    <property type="component" value="Unassembled WGS sequence"/>
</dbReference>
<keyword evidence="5" id="KW-1185">Reference proteome</keyword>
<dbReference type="SMART" id="SM00180">
    <property type="entry name" value="EGF_Lam"/>
    <property type="match status" value="1"/>
</dbReference>
<gene>
    <name evidence="4" type="ORF">L596_030045</name>
</gene>
<dbReference type="SUPFAM" id="SSF57196">
    <property type="entry name" value="EGF/Laminin"/>
    <property type="match status" value="1"/>
</dbReference>
<reference evidence="4 5" key="2">
    <citation type="journal article" date="2019" name="G3 (Bethesda)">
        <title>Hybrid Assembly of the Genome of the Entomopathogenic Nematode Steinernema carpocapsae Identifies the X-Chromosome.</title>
        <authorList>
            <person name="Serra L."/>
            <person name="Macchietto M."/>
            <person name="Macias-Munoz A."/>
            <person name="McGill C.J."/>
            <person name="Rodriguez I.M."/>
            <person name="Rodriguez B."/>
            <person name="Murad R."/>
            <person name="Mortazavi A."/>
        </authorList>
    </citation>
    <scope>NUCLEOTIDE SEQUENCE [LARGE SCALE GENOMIC DNA]</scope>
    <source>
        <strain evidence="4 5">ALL</strain>
    </source>
</reference>
<evidence type="ECO:0000313" key="5">
    <source>
        <dbReference type="Proteomes" id="UP000298663"/>
    </source>
</evidence>
<keyword evidence="1" id="KW-0424">Laminin EGF-like domain</keyword>
<reference evidence="4 5" key="1">
    <citation type="journal article" date="2015" name="Genome Biol.">
        <title>Comparative genomics of Steinernema reveals deeply conserved gene regulatory networks.</title>
        <authorList>
            <person name="Dillman A.R."/>
            <person name="Macchietto M."/>
            <person name="Porter C.F."/>
            <person name="Rogers A."/>
            <person name="Williams B."/>
            <person name="Antoshechkin I."/>
            <person name="Lee M.M."/>
            <person name="Goodwin Z."/>
            <person name="Lu X."/>
            <person name="Lewis E.E."/>
            <person name="Goodrich-Blair H."/>
            <person name="Stock S.P."/>
            <person name="Adams B.J."/>
            <person name="Sternberg P.W."/>
            <person name="Mortazavi A."/>
        </authorList>
    </citation>
    <scope>NUCLEOTIDE SEQUENCE [LARGE SCALE GENOMIC DNA]</scope>
    <source>
        <strain evidence="4 5">ALL</strain>
    </source>
</reference>
<accession>A0A4U5LRK1</accession>
<dbReference type="Gene3D" id="2.10.25.10">
    <property type="entry name" value="Laminin"/>
    <property type="match status" value="1"/>
</dbReference>
<dbReference type="PROSITE" id="PS01248">
    <property type="entry name" value="EGF_LAM_1"/>
    <property type="match status" value="1"/>
</dbReference>
<dbReference type="STRING" id="34508.A0A4U5LRK1"/>